<dbReference type="eggNOG" id="ENOG502RZSS">
    <property type="taxonomic scope" value="Eukaryota"/>
</dbReference>
<dbReference type="KEGG" id="tad:TRIADDRAFT_50448"/>
<dbReference type="PANTHER" id="PTHR33865:SF3">
    <property type="entry name" value="PROTEIN FAM183B"/>
    <property type="match status" value="1"/>
</dbReference>
<dbReference type="PANTHER" id="PTHR33865">
    <property type="entry name" value="PROTEIN FAM183B"/>
    <property type="match status" value="1"/>
</dbReference>
<name>B3S1N3_TRIAD</name>
<dbReference type="OMA" id="SQEIGWM"/>
<evidence type="ECO:0000313" key="7">
    <source>
        <dbReference type="EMBL" id="EDV23323.1"/>
    </source>
</evidence>
<keyword evidence="4" id="KW-0206">Cytoskeleton</keyword>
<evidence type="ECO:0000256" key="4">
    <source>
        <dbReference type="ARBA" id="ARBA00023212"/>
    </source>
</evidence>
<evidence type="ECO:0000256" key="2">
    <source>
        <dbReference type="ARBA" id="ARBA00004245"/>
    </source>
</evidence>
<protein>
    <recommendedName>
        <fullName evidence="9">Protein FAM183A</fullName>
    </recommendedName>
</protein>
<comment type="subcellular location">
    <subcellularLocation>
        <location evidence="1">Cell projection</location>
        <location evidence="1">Cilium</location>
    </subcellularLocation>
    <subcellularLocation>
        <location evidence="2">Cytoplasm</location>
        <location evidence="2">Cytoskeleton</location>
    </subcellularLocation>
</comment>
<keyword evidence="8" id="KW-1185">Reference proteome</keyword>
<evidence type="ECO:0000256" key="3">
    <source>
        <dbReference type="ARBA" id="ARBA00022490"/>
    </source>
</evidence>
<dbReference type="STRING" id="10228.B3S1N3"/>
<evidence type="ECO:0000256" key="1">
    <source>
        <dbReference type="ARBA" id="ARBA00004138"/>
    </source>
</evidence>
<keyword evidence="3" id="KW-0963">Cytoplasm</keyword>
<dbReference type="FunCoup" id="B3S1N3">
    <property type="interactions" value="11"/>
</dbReference>
<evidence type="ECO:0000256" key="6">
    <source>
        <dbReference type="ARBA" id="ARBA00034777"/>
    </source>
</evidence>
<dbReference type="Proteomes" id="UP000009022">
    <property type="component" value="Unassembled WGS sequence"/>
</dbReference>
<dbReference type="GO" id="GO:0005856">
    <property type="term" value="C:cytoskeleton"/>
    <property type="evidence" value="ECO:0007669"/>
    <property type="project" value="UniProtKB-SubCell"/>
</dbReference>
<keyword evidence="5" id="KW-0966">Cell projection</keyword>
<dbReference type="InParanoid" id="B3S1N3"/>
<dbReference type="AlphaFoldDB" id="B3S1N3"/>
<dbReference type="Pfam" id="PF14886">
    <property type="entry name" value="FAM183"/>
    <property type="match status" value="1"/>
</dbReference>
<dbReference type="OrthoDB" id="446290at2759"/>
<proteinExistence type="inferred from homology"/>
<evidence type="ECO:0000256" key="5">
    <source>
        <dbReference type="ARBA" id="ARBA00023273"/>
    </source>
</evidence>
<organism evidence="7 8">
    <name type="scientific">Trichoplax adhaerens</name>
    <name type="common">Trichoplax reptans</name>
    <dbReference type="NCBI Taxonomy" id="10228"/>
    <lineage>
        <taxon>Eukaryota</taxon>
        <taxon>Metazoa</taxon>
        <taxon>Placozoa</taxon>
        <taxon>Uniplacotomia</taxon>
        <taxon>Trichoplacea</taxon>
        <taxon>Trichoplacidae</taxon>
        <taxon>Trichoplax</taxon>
    </lineage>
</organism>
<dbReference type="CTD" id="6755128"/>
<evidence type="ECO:0008006" key="9">
    <source>
        <dbReference type="Google" id="ProtNLM"/>
    </source>
</evidence>
<dbReference type="PhylomeDB" id="B3S1N3"/>
<gene>
    <name evidence="7" type="ORF">TRIADDRAFT_50448</name>
</gene>
<accession>B3S1N3</accession>
<dbReference type="GO" id="GO:0097546">
    <property type="term" value="C:ciliary base"/>
    <property type="evidence" value="ECO:0000318"/>
    <property type="project" value="GO_Central"/>
</dbReference>
<evidence type="ECO:0000313" key="8">
    <source>
        <dbReference type="Proteomes" id="UP000009022"/>
    </source>
</evidence>
<sequence length="137" mass="16480">MADTKNRTTVNKKKQIDTEPLNFVHQNDILCETIKKEQRQQRIYTTFNVNPYNKLYTLTSKVNENEDFNDSNTDSNFLEKVKHSHDTPSHKYMEPQTEAQEIGWYTEPLIHSKDKRIHHPRQNTEITRYMDIAWRKQ</sequence>
<dbReference type="RefSeq" id="XP_002114233.1">
    <property type="nucleotide sequence ID" value="XM_002114197.1"/>
</dbReference>
<reference evidence="7 8" key="1">
    <citation type="journal article" date="2008" name="Nature">
        <title>The Trichoplax genome and the nature of placozoans.</title>
        <authorList>
            <person name="Srivastava M."/>
            <person name="Begovic E."/>
            <person name="Chapman J."/>
            <person name="Putnam N.H."/>
            <person name="Hellsten U."/>
            <person name="Kawashima T."/>
            <person name="Kuo A."/>
            <person name="Mitros T."/>
            <person name="Salamov A."/>
            <person name="Carpenter M.L."/>
            <person name="Signorovitch A.Y."/>
            <person name="Moreno M.A."/>
            <person name="Kamm K."/>
            <person name="Grimwood J."/>
            <person name="Schmutz J."/>
            <person name="Shapiro H."/>
            <person name="Grigoriev I.V."/>
            <person name="Buss L.W."/>
            <person name="Schierwater B."/>
            <person name="Dellaporta S.L."/>
            <person name="Rokhsar D.S."/>
        </authorList>
    </citation>
    <scope>NUCLEOTIDE SEQUENCE [LARGE SCALE GENOMIC DNA]</scope>
    <source>
        <strain evidence="7 8">Grell-BS-1999</strain>
    </source>
</reference>
<dbReference type="InterPro" id="IPR029214">
    <property type="entry name" value="CFAP144"/>
</dbReference>
<dbReference type="EMBL" id="DS985247">
    <property type="protein sequence ID" value="EDV23323.1"/>
    <property type="molecule type" value="Genomic_DNA"/>
</dbReference>
<dbReference type="HOGENOM" id="CLU_155974_0_0_1"/>
<comment type="similarity">
    <text evidence="6">Belongs to the CFAP144 family.</text>
</comment>
<dbReference type="GeneID" id="6755128"/>